<organism evidence="3 4">
    <name type="scientific">Selenomonas ruminantium</name>
    <dbReference type="NCBI Taxonomy" id="971"/>
    <lineage>
        <taxon>Bacteria</taxon>
        <taxon>Bacillati</taxon>
        <taxon>Bacillota</taxon>
        <taxon>Negativicutes</taxon>
        <taxon>Selenomonadales</taxon>
        <taxon>Selenomonadaceae</taxon>
        <taxon>Selenomonas</taxon>
    </lineage>
</organism>
<evidence type="ECO:0000313" key="4">
    <source>
        <dbReference type="Proteomes" id="UP000184263"/>
    </source>
</evidence>
<feature type="chain" id="PRO_5012274444" description="Phosphate-selective porin O and P" evidence="2">
    <location>
        <begin position="24"/>
        <end position="404"/>
    </location>
</feature>
<dbReference type="AlphaFoldDB" id="A0A1M6RFK8"/>
<evidence type="ECO:0000256" key="2">
    <source>
        <dbReference type="SAM" id="SignalP"/>
    </source>
</evidence>
<feature type="coiled-coil region" evidence="1">
    <location>
        <begin position="26"/>
        <end position="53"/>
    </location>
</feature>
<evidence type="ECO:0000313" key="3">
    <source>
        <dbReference type="EMBL" id="SHK31254.1"/>
    </source>
</evidence>
<reference evidence="3 4" key="1">
    <citation type="submission" date="2016-11" db="EMBL/GenBank/DDBJ databases">
        <authorList>
            <person name="Jaros S."/>
            <person name="Januszkiewicz K."/>
            <person name="Wedrychowicz H."/>
        </authorList>
    </citation>
    <scope>NUCLEOTIDE SEQUENCE [LARGE SCALE GENOMIC DNA]</scope>
    <source>
        <strain evidence="3 4">HD4</strain>
    </source>
</reference>
<keyword evidence="2" id="KW-0732">Signal</keyword>
<keyword evidence="1" id="KW-0175">Coiled coil</keyword>
<feature type="signal peptide" evidence="2">
    <location>
        <begin position="1"/>
        <end position="23"/>
    </location>
</feature>
<dbReference type="OrthoDB" id="1677663at2"/>
<dbReference type="RefSeq" id="WP_073087992.1">
    <property type="nucleotide sequence ID" value="NZ_FRBC01000002.1"/>
</dbReference>
<protein>
    <recommendedName>
        <fullName evidence="5">Phosphate-selective porin O and P</fullName>
    </recommendedName>
</protein>
<evidence type="ECO:0000256" key="1">
    <source>
        <dbReference type="SAM" id="Coils"/>
    </source>
</evidence>
<accession>A0A1M6RFK8</accession>
<name>A0A1M6RFK8_SELRU</name>
<gene>
    <name evidence="3" type="ORF">SAMN05216582_10241</name>
</gene>
<sequence>MKAGIAGITLGVILLGMSGGAMAAEANVSQQEIDELKARLAVLEQRFEQQKKADAGANKKIGAQNDDWKLYGDIRVRAVRSGGDDEYHFTERLRLNLEKKFGPNATLRVRDILMNENTMGDSGSYTYWDGSDRLTTNESKDTVNKIDNAYVQFDKLAGGDHYLKVGRFGHDFGTTGYWASKGSLGMYDGLEVKAGYREFSLAAGFGDWGGAKAHTADRVRVRAKDNVTEVQGTDPLGTTANKLEKNYFFKLGWQPSGKTAVQAWYIHEIRAKYSPLDYTVAGLGFKQKLGKNFTLAADYSRNSAVKDNPEGKVAVLTYKGANFKKPHSYGLSFYYINVDKYNVASALTKSVNIPCNDNRGLGVELNYTLLKNVRADFLAEFNMKQKSTGDKQSDYYRFQVAAQF</sequence>
<dbReference type="SUPFAM" id="SSF56935">
    <property type="entry name" value="Porins"/>
    <property type="match status" value="1"/>
</dbReference>
<dbReference type="EMBL" id="FRBC01000002">
    <property type="protein sequence ID" value="SHK31254.1"/>
    <property type="molecule type" value="Genomic_DNA"/>
</dbReference>
<proteinExistence type="predicted"/>
<evidence type="ECO:0008006" key="5">
    <source>
        <dbReference type="Google" id="ProtNLM"/>
    </source>
</evidence>
<dbReference type="Proteomes" id="UP000184263">
    <property type="component" value="Unassembled WGS sequence"/>
</dbReference>